<name>A0A212FI63_DANPL</name>
<organism evidence="1 2">
    <name type="scientific">Danaus plexippus plexippus</name>
    <dbReference type="NCBI Taxonomy" id="278856"/>
    <lineage>
        <taxon>Eukaryota</taxon>
        <taxon>Metazoa</taxon>
        <taxon>Ecdysozoa</taxon>
        <taxon>Arthropoda</taxon>
        <taxon>Hexapoda</taxon>
        <taxon>Insecta</taxon>
        <taxon>Pterygota</taxon>
        <taxon>Neoptera</taxon>
        <taxon>Endopterygota</taxon>
        <taxon>Lepidoptera</taxon>
        <taxon>Glossata</taxon>
        <taxon>Ditrysia</taxon>
        <taxon>Papilionoidea</taxon>
        <taxon>Nymphalidae</taxon>
        <taxon>Danainae</taxon>
        <taxon>Danaini</taxon>
        <taxon>Danaina</taxon>
        <taxon>Danaus</taxon>
        <taxon>Danaus</taxon>
    </lineage>
</organism>
<accession>A0A212FI63</accession>
<dbReference type="EMBL" id="AGBW02008428">
    <property type="protein sequence ID" value="OWR53420.1"/>
    <property type="molecule type" value="Genomic_DNA"/>
</dbReference>
<gene>
    <name evidence="1" type="ORF">KGM_206510</name>
</gene>
<comment type="caution">
    <text evidence="1">The sequence shown here is derived from an EMBL/GenBank/DDBJ whole genome shotgun (WGS) entry which is preliminary data.</text>
</comment>
<dbReference type="Proteomes" id="UP000007151">
    <property type="component" value="Unassembled WGS sequence"/>
</dbReference>
<proteinExistence type="predicted"/>
<evidence type="ECO:0000313" key="2">
    <source>
        <dbReference type="Proteomes" id="UP000007151"/>
    </source>
</evidence>
<evidence type="ECO:0000313" key="1">
    <source>
        <dbReference type="EMBL" id="OWR53420.1"/>
    </source>
</evidence>
<protein>
    <submittedName>
        <fullName evidence="1">Uncharacterized protein</fullName>
    </submittedName>
</protein>
<reference evidence="1 2" key="1">
    <citation type="journal article" date="2011" name="Cell">
        <title>The monarch butterfly genome yields insights into long-distance migration.</title>
        <authorList>
            <person name="Zhan S."/>
            <person name="Merlin C."/>
            <person name="Boore J.L."/>
            <person name="Reppert S.M."/>
        </authorList>
    </citation>
    <scope>NUCLEOTIDE SEQUENCE [LARGE SCALE GENOMIC DNA]</scope>
    <source>
        <strain evidence="1">F-2</strain>
    </source>
</reference>
<dbReference type="KEGG" id="dpl:KGM_206510"/>
<dbReference type="AlphaFoldDB" id="A0A212FI63"/>
<dbReference type="InParanoid" id="A0A212FI63"/>
<keyword evidence="2" id="KW-1185">Reference proteome</keyword>
<sequence>MVFNLRGDALLDERCCEAIQHESTAHVNRTRESRREPRRESVCCSTRIHQASGHRAAPNLESVADKLRLFHCRVANFVRRQAPVLWIKDI</sequence>